<dbReference type="FunFam" id="3.40.1490.10:FF:000002">
    <property type="entry name" value="Peptidyl-tRNA hydrolase 2, mitochondrial"/>
    <property type="match status" value="1"/>
</dbReference>
<dbReference type="NCBIfam" id="TIGR00283">
    <property type="entry name" value="arch_pth2"/>
    <property type="match status" value="1"/>
</dbReference>
<evidence type="ECO:0000313" key="8">
    <source>
        <dbReference type="Proteomes" id="UP001633002"/>
    </source>
</evidence>
<evidence type="ECO:0000313" key="7">
    <source>
        <dbReference type="EMBL" id="KAL3699427.1"/>
    </source>
</evidence>
<evidence type="ECO:0000256" key="5">
    <source>
        <dbReference type="SAM" id="MobiDB-lite"/>
    </source>
</evidence>
<keyword evidence="6" id="KW-0812">Transmembrane</keyword>
<gene>
    <name evidence="7" type="ORF">R1sor_017449</name>
</gene>
<evidence type="ECO:0000256" key="4">
    <source>
        <dbReference type="ARBA" id="ARBA00048707"/>
    </source>
</evidence>
<dbReference type="GO" id="GO:0004045">
    <property type="term" value="F:peptidyl-tRNA hydrolase activity"/>
    <property type="evidence" value="ECO:0007669"/>
    <property type="project" value="UniProtKB-EC"/>
</dbReference>
<dbReference type="InterPro" id="IPR023476">
    <property type="entry name" value="Pep_tRNA_hydro_II_dom_sf"/>
</dbReference>
<evidence type="ECO:0000256" key="1">
    <source>
        <dbReference type="ARBA" id="ARBA00013260"/>
    </source>
</evidence>
<dbReference type="PANTHER" id="PTHR12649">
    <property type="entry name" value="PEPTIDYL-TRNA HYDROLASE 2"/>
    <property type="match status" value="1"/>
</dbReference>
<keyword evidence="6" id="KW-0472">Membrane</keyword>
<feature type="region of interest" description="Disordered" evidence="5">
    <location>
        <begin position="1"/>
        <end position="46"/>
    </location>
</feature>
<evidence type="ECO:0000256" key="6">
    <source>
        <dbReference type="SAM" id="Phobius"/>
    </source>
</evidence>
<comment type="similarity">
    <text evidence="3">Belongs to the PTH2 family.</text>
</comment>
<dbReference type="Gene3D" id="3.40.1490.10">
    <property type="entry name" value="Bit1"/>
    <property type="match status" value="1"/>
</dbReference>
<dbReference type="NCBIfam" id="NF003314">
    <property type="entry name" value="PRK04322.1"/>
    <property type="match status" value="1"/>
</dbReference>
<feature type="transmembrane region" description="Helical" evidence="6">
    <location>
        <begin position="48"/>
        <end position="72"/>
    </location>
</feature>
<dbReference type="Proteomes" id="UP001633002">
    <property type="component" value="Unassembled WGS sequence"/>
</dbReference>
<dbReference type="InterPro" id="IPR002833">
    <property type="entry name" value="PTH2"/>
</dbReference>
<sequence>MRSVEQIESHNIRSSCERRSSGKRSARLDAMDRRSKNREKEKKDKQPWLSAVLGLGNFVPGFLVGLLLGAFIDFPKGLNFIKPSPPDETPAPSQKKKFSFGGRRPSNSRPSRPASIQSGAAEVGSGELKMVFVVRQDLKMGPGKIASQCAHAAIGAYEECVNRGHRLLLRKWEDCGQPKIVVTCKSQHEMNELKAKAERANLPCFVVADAGRTQVAAGSQTVLAIGPGVKSHVDTITRHLRLL</sequence>
<reference evidence="7 8" key="1">
    <citation type="submission" date="2024-09" db="EMBL/GenBank/DDBJ databases">
        <title>Chromosome-scale assembly of Riccia sorocarpa.</title>
        <authorList>
            <person name="Paukszto L."/>
        </authorList>
    </citation>
    <scope>NUCLEOTIDE SEQUENCE [LARGE SCALE GENOMIC DNA]</scope>
    <source>
        <strain evidence="7">LP-2024</strain>
        <tissue evidence="7">Aerial parts of the thallus</tissue>
    </source>
</reference>
<dbReference type="Pfam" id="PF01981">
    <property type="entry name" value="PTH2"/>
    <property type="match status" value="1"/>
</dbReference>
<feature type="compositionally biased region" description="Low complexity" evidence="5">
    <location>
        <begin position="103"/>
        <end position="115"/>
    </location>
</feature>
<dbReference type="SUPFAM" id="SSF102462">
    <property type="entry name" value="Peptidyl-tRNA hydrolase II"/>
    <property type="match status" value="1"/>
</dbReference>
<comment type="catalytic activity">
    <reaction evidence="4">
        <text>an N-acyl-L-alpha-aminoacyl-tRNA + H2O = an N-acyl-L-amino acid + a tRNA + H(+)</text>
        <dbReference type="Rhea" id="RHEA:54448"/>
        <dbReference type="Rhea" id="RHEA-COMP:10123"/>
        <dbReference type="Rhea" id="RHEA-COMP:13883"/>
        <dbReference type="ChEBI" id="CHEBI:15377"/>
        <dbReference type="ChEBI" id="CHEBI:15378"/>
        <dbReference type="ChEBI" id="CHEBI:59874"/>
        <dbReference type="ChEBI" id="CHEBI:78442"/>
        <dbReference type="ChEBI" id="CHEBI:138191"/>
        <dbReference type="EC" id="3.1.1.29"/>
    </reaction>
</comment>
<proteinExistence type="inferred from homology"/>
<dbReference type="AlphaFoldDB" id="A0ABD3I9N7"/>
<dbReference type="EMBL" id="JBJQOH010000001">
    <property type="protein sequence ID" value="KAL3699427.1"/>
    <property type="molecule type" value="Genomic_DNA"/>
</dbReference>
<keyword evidence="8" id="KW-1185">Reference proteome</keyword>
<comment type="caution">
    <text evidence="7">The sequence shown here is derived from an EMBL/GenBank/DDBJ whole genome shotgun (WGS) entry which is preliminary data.</text>
</comment>
<evidence type="ECO:0000256" key="3">
    <source>
        <dbReference type="ARBA" id="ARBA00038050"/>
    </source>
</evidence>
<dbReference type="CDD" id="cd02430">
    <property type="entry name" value="PTH2"/>
    <property type="match status" value="1"/>
</dbReference>
<dbReference type="EC" id="3.1.1.29" evidence="1"/>
<accession>A0ABD3I9N7</accession>
<organism evidence="7 8">
    <name type="scientific">Riccia sorocarpa</name>
    <dbReference type="NCBI Taxonomy" id="122646"/>
    <lineage>
        <taxon>Eukaryota</taxon>
        <taxon>Viridiplantae</taxon>
        <taxon>Streptophyta</taxon>
        <taxon>Embryophyta</taxon>
        <taxon>Marchantiophyta</taxon>
        <taxon>Marchantiopsida</taxon>
        <taxon>Marchantiidae</taxon>
        <taxon>Marchantiales</taxon>
        <taxon>Ricciaceae</taxon>
        <taxon>Riccia</taxon>
    </lineage>
</organism>
<name>A0ABD3I9N7_9MARC</name>
<keyword evidence="6" id="KW-1133">Transmembrane helix</keyword>
<dbReference type="PANTHER" id="PTHR12649:SF11">
    <property type="entry name" value="PEPTIDYL-TRNA HYDROLASE 2, MITOCHONDRIAL"/>
    <property type="match status" value="1"/>
</dbReference>
<protein>
    <recommendedName>
        <fullName evidence="1">peptidyl-tRNA hydrolase</fullName>
        <ecNumber evidence="1">3.1.1.29</ecNumber>
    </recommendedName>
</protein>
<keyword evidence="2" id="KW-0378">Hydrolase</keyword>
<evidence type="ECO:0000256" key="2">
    <source>
        <dbReference type="ARBA" id="ARBA00022801"/>
    </source>
</evidence>
<feature type="region of interest" description="Disordered" evidence="5">
    <location>
        <begin position="83"/>
        <end position="120"/>
    </location>
</feature>